<sequence length="347" mass="40033">MKNLGYWLLKFWIKAGLHLYYGKIKISGLMHVPKNKPVLFLPNHQGALMDVLLIVTDCRRKPFFLTRSDVFQRAALKKFFTFLRMLPIYRIRDGRESLKKNKAVFDTCTQLFRKNHALVMFPEANHNLKRRIRPLSKGFIRIVFNTLEQIPQSEIHIVPVGMNYRNITGFPDKVALYYGAPISAKGFSDSNGGQKEVNLLKDAVSASLKTLTTHIEDDDEYDKTIQNLDAQRIDYLNPKATNAAIKNESPLFVEQKELSQVPFLHSISKGIFTILNYPVIRIWQLWIKPKVWEPEFTSTVRFGFALLAYPIYYLILLMAITAIGNLLVGLAFITALFLFNWGYVRLN</sequence>
<keyword evidence="3" id="KW-0808">Transferase</keyword>
<feature type="domain" description="Phospholipid/glycerol acyltransferase" evidence="2">
    <location>
        <begin position="38"/>
        <end position="165"/>
    </location>
</feature>
<dbReference type="GO" id="GO:0008654">
    <property type="term" value="P:phospholipid biosynthetic process"/>
    <property type="evidence" value="ECO:0007669"/>
    <property type="project" value="TreeGrafter"/>
</dbReference>
<protein>
    <submittedName>
        <fullName evidence="3">Glycerol acyltransferase</fullName>
    </submittedName>
</protein>
<proteinExistence type="predicted"/>
<dbReference type="InterPro" id="IPR052744">
    <property type="entry name" value="GPAT/DAPAT"/>
</dbReference>
<dbReference type="GO" id="GO:0004366">
    <property type="term" value="F:glycerol-3-phosphate O-acyltransferase activity"/>
    <property type="evidence" value="ECO:0007669"/>
    <property type="project" value="TreeGrafter"/>
</dbReference>
<keyword evidence="1" id="KW-1133">Transmembrane helix</keyword>
<evidence type="ECO:0000259" key="2">
    <source>
        <dbReference type="SMART" id="SM00563"/>
    </source>
</evidence>
<dbReference type="PANTHER" id="PTHR31605">
    <property type="entry name" value="GLYCEROL-3-PHOSPHATE O-ACYLTRANSFERASE 1"/>
    <property type="match status" value="1"/>
</dbReference>
<reference evidence="3" key="1">
    <citation type="journal article" date="2020" name="mSystems">
        <title>Genome- and Community-Level Interaction Insights into Carbon Utilization and Element Cycling Functions of Hydrothermarchaeota in Hydrothermal Sediment.</title>
        <authorList>
            <person name="Zhou Z."/>
            <person name="Liu Y."/>
            <person name="Xu W."/>
            <person name="Pan J."/>
            <person name="Luo Z.H."/>
            <person name="Li M."/>
        </authorList>
    </citation>
    <scope>NUCLEOTIDE SEQUENCE [LARGE SCALE GENOMIC DNA]</scope>
    <source>
        <strain evidence="3">HyVt-345</strain>
    </source>
</reference>
<dbReference type="Proteomes" id="UP000886191">
    <property type="component" value="Unassembled WGS sequence"/>
</dbReference>
<dbReference type="EMBL" id="DRGL01000036">
    <property type="protein sequence ID" value="HEA21320.1"/>
    <property type="molecule type" value="Genomic_DNA"/>
</dbReference>
<dbReference type="InterPro" id="IPR002123">
    <property type="entry name" value="Plipid/glycerol_acylTrfase"/>
</dbReference>
<comment type="caution">
    <text evidence="3">The sequence shown here is derived from an EMBL/GenBank/DDBJ whole genome shotgun (WGS) entry which is preliminary data.</text>
</comment>
<evidence type="ECO:0000313" key="3">
    <source>
        <dbReference type="EMBL" id="HEA21320.1"/>
    </source>
</evidence>
<feature type="transmembrane region" description="Helical" evidence="1">
    <location>
        <begin position="311"/>
        <end position="339"/>
    </location>
</feature>
<dbReference type="SMART" id="SM00563">
    <property type="entry name" value="PlsC"/>
    <property type="match status" value="1"/>
</dbReference>
<dbReference type="AlphaFoldDB" id="A0A831QMF8"/>
<dbReference type="GO" id="GO:0016287">
    <property type="term" value="F:glycerone-phosphate O-acyltransferase activity"/>
    <property type="evidence" value="ECO:0007669"/>
    <property type="project" value="TreeGrafter"/>
</dbReference>
<name>A0A831QMF8_9FLAO</name>
<dbReference type="SUPFAM" id="SSF69593">
    <property type="entry name" value="Glycerol-3-phosphate (1)-acyltransferase"/>
    <property type="match status" value="1"/>
</dbReference>
<evidence type="ECO:0000256" key="1">
    <source>
        <dbReference type="SAM" id="Phobius"/>
    </source>
</evidence>
<keyword evidence="1" id="KW-0812">Transmembrane</keyword>
<gene>
    <name evidence="3" type="ORF">ENH87_10415</name>
</gene>
<organism evidence="3">
    <name type="scientific">Pricia antarctica</name>
    <dbReference type="NCBI Taxonomy" id="641691"/>
    <lineage>
        <taxon>Bacteria</taxon>
        <taxon>Pseudomonadati</taxon>
        <taxon>Bacteroidota</taxon>
        <taxon>Flavobacteriia</taxon>
        <taxon>Flavobacteriales</taxon>
        <taxon>Flavobacteriaceae</taxon>
        <taxon>Pricia</taxon>
    </lineage>
</organism>
<accession>A0A831QMF8</accession>
<dbReference type="PANTHER" id="PTHR31605:SF0">
    <property type="entry name" value="GLYCEROL-3-PHOSPHATE O-ACYLTRANSFERASE 1"/>
    <property type="match status" value="1"/>
</dbReference>
<dbReference type="Pfam" id="PF01553">
    <property type="entry name" value="Acyltransferase"/>
    <property type="match status" value="1"/>
</dbReference>
<keyword evidence="1" id="KW-0472">Membrane</keyword>
<keyword evidence="3" id="KW-0012">Acyltransferase</keyword>